<protein>
    <recommendedName>
        <fullName evidence="12">Mitochondrion protein</fullName>
    </recommendedName>
</protein>
<dbReference type="EMBL" id="JACXVP010000002">
    <property type="protein sequence ID" value="KAG5623389.1"/>
    <property type="molecule type" value="Genomic_DNA"/>
</dbReference>
<keyword evidence="6" id="KW-0496">Mitochondrion</keyword>
<evidence type="ECO:0000256" key="6">
    <source>
        <dbReference type="ARBA" id="ARBA00023128"/>
    </source>
</evidence>
<keyword evidence="7 9" id="KW-0472">Membrane</keyword>
<evidence type="ECO:0000256" key="1">
    <source>
        <dbReference type="ARBA" id="ARBA00004173"/>
    </source>
</evidence>
<evidence type="ECO:0000256" key="3">
    <source>
        <dbReference type="ARBA" id="ARBA00022692"/>
    </source>
</evidence>
<evidence type="ECO:0000256" key="4">
    <source>
        <dbReference type="ARBA" id="ARBA00022989"/>
    </source>
</evidence>
<dbReference type="InterPro" id="IPR024461">
    <property type="entry name" value="CCDC90-like"/>
</dbReference>
<evidence type="ECO:0000313" key="10">
    <source>
        <dbReference type="EMBL" id="KAG5623389.1"/>
    </source>
</evidence>
<evidence type="ECO:0000256" key="8">
    <source>
        <dbReference type="SAM" id="Coils"/>
    </source>
</evidence>
<dbReference type="Pfam" id="PF07798">
    <property type="entry name" value="CCDC90-like"/>
    <property type="match status" value="2"/>
</dbReference>
<evidence type="ECO:0000256" key="2">
    <source>
        <dbReference type="ARBA" id="ARBA00004370"/>
    </source>
</evidence>
<accession>A0A9J6AFF6</accession>
<evidence type="ECO:0000256" key="9">
    <source>
        <dbReference type="SAM" id="Phobius"/>
    </source>
</evidence>
<proteinExistence type="predicted"/>
<comment type="caution">
    <text evidence="10">The sequence shown here is derived from an EMBL/GenBank/DDBJ whole genome shotgun (WGS) entry which is preliminary data.</text>
</comment>
<keyword evidence="11" id="KW-1185">Reference proteome</keyword>
<organism evidence="10 11">
    <name type="scientific">Solanum commersonii</name>
    <name type="common">Commerson's wild potato</name>
    <name type="synonym">Commerson's nightshade</name>
    <dbReference type="NCBI Taxonomy" id="4109"/>
    <lineage>
        <taxon>Eukaryota</taxon>
        <taxon>Viridiplantae</taxon>
        <taxon>Streptophyta</taxon>
        <taxon>Embryophyta</taxon>
        <taxon>Tracheophyta</taxon>
        <taxon>Spermatophyta</taxon>
        <taxon>Magnoliopsida</taxon>
        <taxon>eudicotyledons</taxon>
        <taxon>Gunneridae</taxon>
        <taxon>Pentapetalae</taxon>
        <taxon>asterids</taxon>
        <taxon>lamiids</taxon>
        <taxon>Solanales</taxon>
        <taxon>Solanaceae</taxon>
        <taxon>Solanoideae</taxon>
        <taxon>Solaneae</taxon>
        <taxon>Solanum</taxon>
    </lineage>
</organism>
<comment type="subcellular location">
    <subcellularLocation>
        <location evidence="2">Membrane</location>
    </subcellularLocation>
    <subcellularLocation>
        <location evidence="1">Mitochondrion</location>
    </subcellularLocation>
</comment>
<feature type="coiled-coil region" evidence="8">
    <location>
        <begin position="181"/>
        <end position="208"/>
    </location>
</feature>
<dbReference type="GO" id="GO:0005739">
    <property type="term" value="C:mitochondrion"/>
    <property type="evidence" value="ECO:0007669"/>
    <property type="project" value="UniProtKB-SubCell"/>
</dbReference>
<feature type="transmembrane region" description="Helical" evidence="9">
    <location>
        <begin position="260"/>
        <end position="282"/>
    </location>
</feature>
<name>A0A9J6AFF6_SOLCO</name>
<keyword evidence="5 8" id="KW-0175">Coiled coil</keyword>
<reference evidence="10 11" key="1">
    <citation type="submission" date="2020-09" db="EMBL/GenBank/DDBJ databases">
        <title>De no assembly of potato wild relative species, Solanum commersonii.</title>
        <authorList>
            <person name="Cho K."/>
        </authorList>
    </citation>
    <scope>NUCLEOTIDE SEQUENCE [LARGE SCALE GENOMIC DNA]</scope>
    <source>
        <strain evidence="10">LZ3.2</strain>
        <tissue evidence="10">Leaf</tissue>
    </source>
</reference>
<dbReference type="GO" id="GO:0016020">
    <property type="term" value="C:membrane"/>
    <property type="evidence" value="ECO:0007669"/>
    <property type="project" value="UniProtKB-SubCell"/>
</dbReference>
<keyword evidence="4 9" id="KW-1133">Transmembrane helix</keyword>
<keyword evidence="3 9" id="KW-0812">Transmembrane</keyword>
<dbReference type="OrthoDB" id="889336at2759"/>
<dbReference type="Gene3D" id="1.20.5.340">
    <property type="match status" value="1"/>
</dbReference>
<evidence type="ECO:0000313" key="11">
    <source>
        <dbReference type="Proteomes" id="UP000824120"/>
    </source>
</evidence>
<dbReference type="PANTHER" id="PTHR14360">
    <property type="entry name" value="PROTEIN FMP32, MITOCHONDRIAL"/>
    <property type="match status" value="1"/>
</dbReference>
<dbReference type="AlphaFoldDB" id="A0A9J6AFF6"/>
<evidence type="ECO:0000256" key="7">
    <source>
        <dbReference type="ARBA" id="ARBA00023136"/>
    </source>
</evidence>
<sequence>MAACKRVGYFGPQLGALAGSHRFHCRLISNRAFDGKLLFLVDTLALVRKLEAKGVPTKQAEAITAAITEVLNDSLDNVAQTFVSKADLQRLEMIQESKLSKFKSEVQSSQLPFNIVKGDEDGNACGNERIWCKAFWPLGLQRFLVEWWLMKIHKESGFSSDNAADNLSDMRELICDPENHFSLLQHEIEKLKRDIEKMRSELRYEIDKVSAGHRLDLNLERGRIRDELANQNQETANLTNTLDREIHTLRAQLEAAKYDVIKYCIGTLVSISAVGLAVVRLLK</sequence>
<gene>
    <name evidence="10" type="ORF">H5410_008607</name>
</gene>
<dbReference type="Proteomes" id="UP000824120">
    <property type="component" value="Chromosome 2"/>
</dbReference>
<evidence type="ECO:0008006" key="12">
    <source>
        <dbReference type="Google" id="ProtNLM"/>
    </source>
</evidence>
<dbReference type="PANTHER" id="PTHR14360:SF19">
    <property type="entry name" value="PROTEIN FMP32, MITOCHONDRIAL-LIKE"/>
    <property type="match status" value="1"/>
</dbReference>
<evidence type="ECO:0000256" key="5">
    <source>
        <dbReference type="ARBA" id="ARBA00023054"/>
    </source>
</evidence>